<dbReference type="PANTHER" id="PTHR18937:SF12">
    <property type="entry name" value="STRUCTURAL MAINTENANCE OF CHROMOSOMES PROTEIN"/>
    <property type="match status" value="1"/>
</dbReference>
<dbReference type="GO" id="GO:0003677">
    <property type="term" value="F:DNA binding"/>
    <property type="evidence" value="ECO:0007669"/>
    <property type="project" value="TreeGrafter"/>
</dbReference>
<dbReference type="PIRSF" id="PIRSF005719">
    <property type="entry name" value="SMC"/>
    <property type="match status" value="1"/>
</dbReference>
<keyword evidence="9" id="KW-0131">Cell cycle</keyword>
<feature type="coiled-coil region" evidence="11">
    <location>
        <begin position="149"/>
        <end position="277"/>
    </location>
</feature>
<comment type="subcellular location">
    <subcellularLocation>
        <location evidence="2">Chromosome</location>
    </subcellularLocation>
    <subcellularLocation>
        <location evidence="1 10">Nucleus</location>
    </subcellularLocation>
</comment>
<dbReference type="GO" id="GO:0005524">
    <property type="term" value="F:ATP binding"/>
    <property type="evidence" value="ECO:0007669"/>
    <property type="project" value="InterPro"/>
</dbReference>
<dbReference type="SUPFAM" id="SSF75553">
    <property type="entry name" value="Smc hinge domain"/>
    <property type="match status" value="1"/>
</dbReference>
<dbReference type="CDD" id="cd03275">
    <property type="entry name" value="ABC_SMC1_euk"/>
    <property type="match status" value="1"/>
</dbReference>
<evidence type="ECO:0000256" key="2">
    <source>
        <dbReference type="ARBA" id="ARBA00004286"/>
    </source>
</evidence>
<dbReference type="Pfam" id="PF06470">
    <property type="entry name" value="SMC_hinge"/>
    <property type="match status" value="1"/>
</dbReference>
<dbReference type="SMART" id="SM00968">
    <property type="entry name" value="SMC_hinge"/>
    <property type="match status" value="1"/>
</dbReference>
<dbReference type="Gene3D" id="3.30.70.1620">
    <property type="match status" value="1"/>
</dbReference>
<evidence type="ECO:0000313" key="13">
    <source>
        <dbReference type="Proteomes" id="UP000050791"/>
    </source>
</evidence>
<evidence type="ECO:0000256" key="10">
    <source>
        <dbReference type="PIRNR" id="PIRNR005719"/>
    </source>
</evidence>
<dbReference type="InterPro" id="IPR027417">
    <property type="entry name" value="P-loop_NTPase"/>
</dbReference>
<dbReference type="GO" id="GO:0016887">
    <property type="term" value="F:ATP hydrolysis activity"/>
    <property type="evidence" value="ECO:0007669"/>
    <property type="project" value="InterPro"/>
</dbReference>
<evidence type="ECO:0000313" key="14">
    <source>
        <dbReference type="WBParaSite" id="SMTH1_88110.1"/>
    </source>
</evidence>
<dbReference type="Pfam" id="PF02463">
    <property type="entry name" value="SMC_N"/>
    <property type="match status" value="1"/>
</dbReference>
<dbReference type="InterPro" id="IPR036277">
    <property type="entry name" value="SMC_hinge_sf"/>
</dbReference>
<sequence length="1390" mass="161361">MDENCGRLKYIELENYKSYKGKQVIGPFSVFTAIIGPNGSGKSNLMDAISFVLGENTRHLRVRRLNDLIHGSVVGKPVAKSASVTAVYEMPDGEEKRFSRVIHGNTSEYRINGVSVRVDEYAAALEQIHIFMKVKNFLVFQGAVESIAMKNARERCQMFEEISKSAELKEEYDLSKMEMQKLEENATFNLNKKKGIVAERKEAKIEIDEAERYKKLQNELTKKRLELHLFKLYYNDWKLDMYRQLIEEEMKEKRRELGKINRDQSSLEQEIKKCEQKIGKRKPEFIKVSQLLRHVSEKHKESKKSLENARQLHSTHLQEIDQLEAEYEKISDIQRDYEQQQSKKSLEQGRDLELEETQLSEYHRLKQKVAERTSHLSAVLDNLNREYNEQKDLYDALYRRKNEIESSLKRKETELNENKKRLQKLLEYIDSSNRAITEQRETEKAIREEVELATRRIDEINAELETVVCQLGEAKVERHESSRAAKKQELIENLKRLFPGVHGRLLEMCQPSHRRYQVAITKVLGKYMDAIVCDSEKTAKECIQYMKDQRIEPETFLPLDFLDVKPIDEKLREISDPPNVHLVIDVIQCDPIIVKKALTFACGNALVCETVEHARYVAYHMGDRKKTVSLEGTLFQRSGVISGGASDLKARARRWDEKQISTLMSKRDALQNELKEQLKRKRKEAELRTIQSQIKGLDTRLKYTLKDKDSTEEKLLSTNEEEMNQIARELEEVEESLGRCQTKMQELQISVNAEKAKMDTVEDTVFHDFCVQIGVENIRQYEDRELRVARERDRKRLEFTNQLQRINNQLEYERSRDTEANVKRWKRLFPLNELKWISKDLNQAEAKLESRRAERHSLLQAAKMEDLDLPLKQGCDPIPELNSQLTDSENMDPSTEEMAHIYELEARLPVDFKHLDKPLRQMTDEKEVNRKAEEMQNQVDSMLNSLARIQAPNLRAGDKLGSVEERLRSTEAEFEDTRRRAKRAKARFERVRRLRYNAFMNCFNSIADNIDPIYKSLSRNPGAQASLLPTNAEEPYLEEIQFQCVAPGKRFQQMDSLSGGEKTIAALALLFAMHRYNPSPFFVLDEIDAALDNTNIGKVASFIREYASARAQIIVISLKEEFYSRADSLIGIYPDIENNCLVSRVLSFDLSKYIDTGEQLYSNIAHFLSHVEYCLISCRDQLKVKFIPEASERFVLGSPSSYGHISAVLSVYGDLVYEADLNVHRTNTSTSYHSIIKDNHGSPYKLQQIQDCLNYVTKSLEKIKSAEISTSVNDLTESQSFLFELFSYIRDAKDCLTQPPRKTIEEHLANPSRRCFYPPIPKDIVLSIFIRGCSLVFAAYNLVYNSLDKRWEVLNRSSIECVIPRLQETLSYLDAAMNTLMYLMNKRNIL</sequence>
<dbReference type="GO" id="GO:0008278">
    <property type="term" value="C:cohesin complex"/>
    <property type="evidence" value="ECO:0007669"/>
    <property type="project" value="InterPro"/>
</dbReference>
<dbReference type="InterPro" id="IPR028241">
    <property type="entry name" value="RAVE2/Rogdi"/>
</dbReference>
<dbReference type="GO" id="GO:0051301">
    <property type="term" value="P:cell division"/>
    <property type="evidence" value="ECO:0007669"/>
    <property type="project" value="UniProtKB-KW"/>
</dbReference>
<dbReference type="WBParaSite" id="SMTH1_88110.1">
    <property type="protein sequence ID" value="SMTH1_88110.1"/>
    <property type="gene ID" value="SMTH1_88110"/>
</dbReference>
<keyword evidence="7 11" id="KW-0175">Coiled coil</keyword>
<dbReference type="FunFam" id="3.40.50.300:FF:000564">
    <property type="entry name" value="Structural maintenance of chromosomes 1A"/>
    <property type="match status" value="1"/>
</dbReference>
<dbReference type="SUPFAM" id="SSF52540">
    <property type="entry name" value="P-loop containing nucleoside triphosphate hydrolases"/>
    <property type="match status" value="1"/>
</dbReference>
<dbReference type="PANTHER" id="PTHR18937">
    <property type="entry name" value="STRUCTURAL MAINTENANCE OF CHROMOSOMES SMC FAMILY MEMBER"/>
    <property type="match status" value="1"/>
</dbReference>
<evidence type="ECO:0000256" key="9">
    <source>
        <dbReference type="ARBA" id="ARBA00023306"/>
    </source>
</evidence>
<keyword evidence="8 10" id="KW-0539">Nucleus</keyword>
<evidence type="ECO:0000256" key="6">
    <source>
        <dbReference type="ARBA" id="ARBA00022776"/>
    </source>
</evidence>
<evidence type="ECO:0000256" key="3">
    <source>
        <dbReference type="ARBA" id="ARBA00005597"/>
    </source>
</evidence>
<dbReference type="Gene3D" id="1.20.1060.20">
    <property type="match status" value="1"/>
</dbReference>
<feature type="coiled-coil region" evidence="11">
    <location>
        <begin position="925"/>
        <end position="994"/>
    </location>
</feature>
<dbReference type="Gene3D" id="3.40.50.300">
    <property type="entry name" value="P-loop containing nucleotide triphosphate hydrolases"/>
    <property type="match status" value="2"/>
</dbReference>
<name>A0AA85BXE4_9TREM</name>
<dbReference type="InterPro" id="IPR028468">
    <property type="entry name" value="Smc1_ABC"/>
</dbReference>
<organism evidence="13 14">
    <name type="scientific">Schistosoma mattheei</name>
    <dbReference type="NCBI Taxonomy" id="31246"/>
    <lineage>
        <taxon>Eukaryota</taxon>
        <taxon>Metazoa</taxon>
        <taxon>Spiralia</taxon>
        <taxon>Lophotrochozoa</taxon>
        <taxon>Platyhelminthes</taxon>
        <taxon>Trematoda</taxon>
        <taxon>Digenea</taxon>
        <taxon>Strigeidida</taxon>
        <taxon>Schistosomatoidea</taxon>
        <taxon>Schistosomatidae</taxon>
        <taxon>Schistosoma</taxon>
    </lineage>
</organism>
<keyword evidence="5" id="KW-0132">Cell division</keyword>
<feature type="domain" description="SMC hinge" evidence="12">
    <location>
        <begin position="499"/>
        <end position="618"/>
    </location>
</feature>
<evidence type="ECO:0000256" key="1">
    <source>
        <dbReference type="ARBA" id="ARBA00004123"/>
    </source>
</evidence>
<dbReference type="InterPro" id="IPR024704">
    <property type="entry name" value="SMC"/>
</dbReference>
<feature type="coiled-coil region" evidence="11">
    <location>
        <begin position="380"/>
        <end position="470"/>
    </location>
</feature>
<accession>A0AA85BXE4</accession>
<proteinExistence type="inferred from homology"/>
<dbReference type="Proteomes" id="UP000050791">
    <property type="component" value="Unassembled WGS sequence"/>
</dbReference>
<dbReference type="InterPro" id="IPR010935">
    <property type="entry name" value="SMC_hinge"/>
</dbReference>
<evidence type="ECO:0000256" key="11">
    <source>
        <dbReference type="SAM" id="Coils"/>
    </source>
</evidence>
<evidence type="ECO:0000256" key="5">
    <source>
        <dbReference type="ARBA" id="ARBA00022618"/>
    </source>
</evidence>
<evidence type="ECO:0000256" key="7">
    <source>
        <dbReference type="ARBA" id="ARBA00023054"/>
    </source>
</evidence>
<reference evidence="14" key="1">
    <citation type="submission" date="2023-11" db="UniProtKB">
        <authorList>
            <consortium name="WormBaseParasite"/>
        </authorList>
    </citation>
    <scope>IDENTIFICATION</scope>
</reference>
<evidence type="ECO:0000256" key="8">
    <source>
        <dbReference type="ARBA" id="ARBA00023242"/>
    </source>
</evidence>
<protein>
    <recommendedName>
        <fullName evidence="10">Structural maintenance of chromosomes protein</fullName>
    </recommendedName>
</protein>
<evidence type="ECO:0000259" key="12">
    <source>
        <dbReference type="SMART" id="SM00968"/>
    </source>
</evidence>
<dbReference type="GO" id="GO:0005634">
    <property type="term" value="C:nucleus"/>
    <property type="evidence" value="ECO:0007669"/>
    <property type="project" value="UniProtKB-SubCell"/>
</dbReference>
<dbReference type="GO" id="GO:0007062">
    <property type="term" value="P:sister chromatid cohesion"/>
    <property type="evidence" value="ECO:0007669"/>
    <property type="project" value="InterPro"/>
</dbReference>
<feature type="coiled-coil region" evidence="11">
    <location>
        <begin position="306"/>
        <end position="343"/>
    </location>
</feature>
<dbReference type="Pfam" id="PF10259">
    <property type="entry name" value="Rogdi_lz"/>
    <property type="match status" value="1"/>
</dbReference>
<evidence type="ECO:0000256" key="4">
    <source>
        <dbReference type="ARBA" id="ARBA00022454"/>
    </source>
</evidence>
<dbReference type="InterPro" id="IPR003395">
    <property type="entry name" value="RecF/RecN/SMC_N"/>
</dbReference>
<comment type="similarity">
    <text evidence="3">Belongs to the SMC family. SMC1 subfamily.</text>
</comment>
<dbReference type="FunFam" id="1.20.1060.20:FF:000001">
    <property type="entry name" value="Structural maintenance of chromosomes 1A"/>
    <property type="match status" value="1"/>
</dbReference>
<keyword evidence="4" id="KW-0158">Chromosome</keyword>
<keyword evidence="6" id="KW-0498">Mitosis</keyword>
<feature type="coiled-coil region" evidence="11">
    <location>
        <begin position="660"/>
        <end position="764"/>
    </location>
</feature>